<reference evidence="1 2" key="1">
    <citation type="journal article" date="2018" name="Syst. Appl. Microbiol.">
        <title>Abditibacterium utsteinense sp. nov., the first cultivated member of candidate phylum FBP, isolated from ice-free Antarctic soil samples.</title>
        <authorList>
            <person name="Tahon G."/>
            <person name="Tytgat B."/>
            <person name="Lebbe L."/>
            <person name="Carlier A."/>
            <person name="Willems A."/>
        </authorList>
    </citation>
    <scope>NUCLEOTIDE SEQUENCE [LARGE SCALE GENOMIC DNA]</scope>
    <source>
        <strain evidence="1 2">LMG 29911</strain>
    </source>
</reference>
<gene>
    <name evidence="1" type="ORF">B1R32_106120</name>
</gene>
<dbReference type="AlphaFoldDB" id="A0A2S8STZ2"/>
<evidence type="ECO:0000313" key="1">
    <source>
        <dbReference type="EMBL" id="PQV64274.1"/>
    </source>
</evidence>
<comment type="caution">
    <text evidence="1">The sequence shown here is derived from an EMBL/GenBank/DDBJ whole genome shotgun (WGS) entry which is preliminary data.</text>
</comment>
<name>A0A2S8STZ2_9BACT</name>
<dbReference type="Proteomes" id="UP000237684">
    <property type="component" value="Unassembled WGS sequence"/>
</dbReference>
<dbReference type="EMBL" id="NIGF01000006">
    <property type="protein sequence ID" value="PQV64274.1"/>
    <property type="molecule type" value="Genomic_DNA"/>
</dbReference>
<proteinExistence type="predicted"/>
<dbReference type="RefSeq" id="WP_105483410.1">
    <property type="nucleotide sequence ID" value="NZ_NIGF01000006.1"/>
</dbReference>
<dbReference type="InParanoid" id="A0A2S8STZ2"/>
<accession>A0A2S8STZ2</accession>
<sequence length="112" mass="13181">MITIILDNEMNEFVTRRYNTNSFDQATIWLVDDWIGGKIKWDAEFTNEAFSPEWLQKYGYPQEDCLPEIDLETKIVSYRWFWCDGESEHVVDGQFIKSAPIEDGEWPTMGTS</sequence>
<organism evidence="1 2">
    <name type="scientific">Abditibacterium utsteinense</name>
    <dbReference type="NCBI Taxonomy" id="1960156"/>
    <lineage>
        <taxon>Bacteria</taxon>
        <taxon>Pseudomonadati</taxon>
        <taxon>Abditibacteriota</taxon>
        <taxon>Abditibacteriia</taxon>
        <taxon>Abditibacteriales</taxon>
        <taxon>Abditibacteriaceae</taxon>
        <taxon>Abditibacterium</taxon>
    </lineage>
</organism>
<keyword evidence="2" id="KW-1185">Reference proteome</keyword>
<protein>
    <submittedName>
        <fullName evidence="1">Uncharacterized protein</fullName>
    </submittedName>
</protein>
<evidence type="ECO:0000313" key="2">
    <source>
        <dbReference type="Proteomes" id="UP000237684"/>
    </source>
</evidence>